<dbReference type="InterPro" id="IPR027413">
    <property type="entry name" value="GROEL-like_equatorial_sf"/>
</dbReference>
<dbReference type="GO" id="GO:0005840">
    <property type="term" value="C:ribosome"/>
    <property type="evidence" value="ECO:0007669"/>
    <property type="project" value="UniProtKB-KW"/>
</dbReference>
<dbReference type="Pfam" id="PF00118">
    <property type="entry name" value="Cpn60_TCP1"/>
    <property type="match status" value="1"/>
</dbReference>
<keyword evidence="7" id="KW-0687">Ribonucleoprotein</keyword>
<dbReference type="EMBL" id="CAJNNW010025759">
    <property type="protein sequence ID" value="CAE8679336.1"/>
    <property type="molecule type" value="Genomic_DNA"/>
</dbReference>
<keyword evidence="3" id="KW-0547">Nucleotide-binding</keyword>
<dbReference type="NCBIfam" id="TIGR02348">
    <property type="entry name" value="GroEL"/>
    <property type="match status" value="1"/>
</dbReference>
<dbReference type="FunFam" id="3.90.930.12:FF:000004">
    <property type="entry name" value="60S ribosomal protein L9"/>
    <property type="match status" value="1"/>
</dbReference>
<dbReference type="GO" id="GO:0019843">
    <property type="term" value="F:rRNA binding"/>
    <property type="evidence" value="ECO:0007669"/>
    <property type="project" value="InterPro"/>
</dbReference>
<dbReference type="GO" id="GO:0006412">
    <property type="term" value="P:translation"/>
    <property type="evidence" value="ECO:0007669"/>
    <property type="project" value="InterPro"/>
</dbReference>
<proteinExistence type="inferred from homology"/>
<gene>
    <name evidence="10" type="ORF">PGLA2088_LOCUS21307</name>
</gene>
<evidence type="ECO:0000256" key="6">
    <source>
        <dbReference type="ARBA" id="ARBA00023186"/>
    </source>
</evidence>
<dbReference type="FunFam" id="3.90.930.12:FF:000003">
    <property type="entry name" value="60S ribosomal protein L9"/>
    <property type="match status" value="1"/>
</dbReference>
<evidence type="ECO:0000256" key="4">
    <source>
        <dbReference type="ARBA" id="ARBA00022840"/>
    </source>
</evidence>
<dbReference type="SUPFAM" id="SSF48592">
    <property type="entry name" value="GroEL equatorial domain-like"/>
    <property type="match status" value="1"/>
</dbReference>
<dbReference type="Gene3D" id="3.50.7.10">
    <property type="entry name" value="GroEL"/>
    <property type="match status" value="1"/>
</dbReference>
<accession>A0A813JI44</accession>
<feature type="domain" description="Large ribosomal subunit protein uL6 alpha-beta" evidence="9">
    <location>
        <begin position="12"/>
        <end position="85"/>
    </location>
</feature>
<dbReference type="NCBIfam" id="NF009489">
    <property type="entry name" value="PRK12851.1"/>
    <property type="match status" value="1"/>
</dbReference>
<dbReference type="SUPFAM" id="SSF54849">
    <property type="entry name" value="GroEL-intermediate domain like"/>
    <property type="match status" value="1"/>
</dbReference>
<protein>
    <recommendedName>
        <fullName evidence="9">Large ribosomal subunit protein uL6 alpha-beta domain-containing protein</fullName>
    </recommendedName>
</protein>
<evidence type="ECO:0000256" key="5">
    <source>
        <dbReference type="ARBA" id="ARBA00022980"/>
    </source>
</evidence>
<dbReference type="Gene3D" id="1.10.560.10">
    <property type="entry name" value="GroEL-like equatorial domain"/>
    <property type="match status" value="1"/>
</dbReference>
<dbReference type="InterPro" id="IPR027409">
    <property type="entry name" value="GroEL-like_apical_dom_sf"/>
</dbReference>
<keyword evidence="4" id="KW-0067">ATP-binding</keyword>
<keyword evidence="5" id="KW-0689">Ribosomal protein</keyword>
<dbReference type="SUPFAM" id="SSF56053">
    <property type="entry name" value="Ribosomal protein L6"/>
    <property type="match status" value="2"/>
</dbReference>
<dbReference type="NCBIfam" id="NF000592">
    <property type="entry name" value="PRK00013.1"/>
    <property type="match status" value="1"/>
</dbReference>
<dbReference type="FunFam" id="3.50.7.10:FF:000001">
    <property type="entry name" value="60 kDa chaperonin"/>
    <property type="match status" value="1"/>
</dbReference>
<dbReference type="InterPro" id="IPR036789">
    <property type="entry name" value="Ribosomal_uL6-like_a/b-dom_sf"/>
</dbReference>
<reference evidence="10" key="1">
    <citation type="submission" date="2021-02" db="EMBL/GenBank/DDBJ databases">
        <authorList>
            <person name="Dougan E. K."/>
            <person name="Rhodes N."/>
            <person name="Thang M."/>
            <person name="Chan C."/>
        </authorList>
    </citation>
    <scope>NUCLEOTIDE SEQUENCE</scope>
</reference>
<dbReference type="SUPFAM" id="SSF52029">
    <property type="entry name" value="GroEL apical domain-like"/>
    <property type="match status" value="1"/>
</dbReference>
<dbReference type="NCBIfam" id="NF009488">
    <property type="entry name" value="PRK12850.1"/>
    <property type="match status" value="1"/>
</dbReference>
<dbReference type="NCBIfam" id="NF009487">
    <property type="entry name" value="PRK12849.1"/>
    <property type="match status" value="1"/>
</dbReference>
<comment type="caution">
    <text evidence="10">The sequence shown here is derived from an EMBL/GenBank/DDBJ whole genome shotgun (WGS) entry which is preliminary data.</text>
</comment>
<dbReference type="GO" id="GO:0042026">
    <property type="term" value="P:protein refolding"/>
    <property type="evidence" value="ECO:0007669"/>
    <property type="project" value="InterPro"/>
</dbReference>
<dbReference type="InterPro" id="IPR020040">
    <property type="entry name" value="Ribosomal_uL6_a/b-dom"/>
</dbReference>
<dbReference type="AlphaFoldDB" id="A0A813JI44"/>
<dbReference type="Gene3D" id="3.30.260.10">
    <property type="entry name" value="TCP-1-like chaperonin intermediate domain"/>
    <property type="match status" value="1"/>
</dbReference>
<dbReference type="PROSITE" id="PS00296">
    <property type="entry name" value="CHAPERONINS_CPN60"/>
    <property type="match status" value="1"/>
</dbReference>
<comment type="similarity">
    <text evidence="2">Belongs to the universal ribosomal protein uL6 family.</text>
</comment>
<evidence type="ECO:0000313" key="10">
    <source>
        <dbReference type="EMBL" id="CAE8679336.1"/>
    </source>
</evidence>
<keyword evidence="6" id="KW-0143">Chaperone</keyword>
<evidence type="ECO:0000256" key="7">
    <source>
        <dbReference type="ARBA" id="ARBA00023274"/>
    </source>
</evidence>
<evidence type="ECO:0000256" key="1">
    <source>
        <dbReference type="ARBA" id="ARBA00006607"/>
    </source>
</evidence>
<dbReference type="GO" id="GO:0140662">
    <property type="term" value="F:ATP-dependent protein folding chaperone"/>
    <property type="evidence" value="ECO:0007669"/>
    <property type="project" value="InterPro"/>
</dbReference>
<dbReference type="Pfam" id="PF00347">
    <property type="entry name" value="Ribosomal_L6"/>
    <property type="match status" value="2"/>
</dbReference>
<dbReference type="InterPro" id="IPR018370">
    <property type="entry name" value="Chaperonin_Cpn60_CS"/>
</dbReference>
<dbReference type="Proteomes" id="UP000626109">
    <property type="component" value="Unassembled WGS sequence"/>
</dbReference>
<dbReference type="GO" id="GO:0003735">
    <property type="term" value="F:structural constituent of ribosome"/>
    <property type="evidence" value="ECO:0007669"/>
    <property type="project" value="InterPro"/>
</dbReference>
<evidence type="ECO:0000259" key="9">
    <source>
        <dbReference type="Pfam" id="PF00347"/>
    </source>
</evidence>
<comment type="similarity">
    <text evidence="1 8">Belongs to the chaperonin (HSP60) family.</text>
</comment>
<dbReference type="GO" id="GO:1990904">
    <property type="term" value="C:ribonucleoprotein complex"/>
    <property type="evidence" value="ECO:0007669"/>
    <property type="project" value="UniProtKB-KW"/>
</dbReference>
<dbReference type="PRINTS" id="PR00298">
    <property type="entry name" value="CHAPERONIN60"/>
</dbReference>
<dbReference type="GO" id="GO:0005524">
    <property type="term" value="F:ATP binding"/>
    <property type="evidence" value="ECO:0007669"/>
    <property type="project" value="UniProtKB-KW"/>
</dbReference>
<dbReference type="Gene3D" id="3.90.930.12">
    <property type="entry name" value="Ribosomal protein L6, alpha-beta domain"/>
    <property type="match status" value="2"/>
</dbReference>
<evidence type="ECO:0000256" key="8">
    <source>
        <dbReference type="RuleBase" id="RU000418"/>
    </source>
</evidence>
<dbReference type="CDD" id="cd03344">
    <property type="entry name" value="GroEL"/>
    <property type="match status" value="1"/>
</dbReference>
<evidence type="ECO:0000313" key="11">
    <source>
        <dbReference type="Proteomes" id="UP000626109"/>
    </source>
</evidence>
<name>A0A813JI44_POLGL</name>
<dbReference type="InterPro" id="IPR027410">
    <property type="entry name" value="TCP-1-like_intermed_sf"/>
</dbReference>
<sequence>MRTLCTEEYIKVPKGMKITIKAKMVEVTGKHGTLKRDFKHLPIELFLADGGKKVKARMYFAKTKQLSMLRSVCSHIGNLFDGVEKKFEYKMRLVYAHFPINANIVNGGKTVEIRNFLGEKIVRTVHMLPGVVCEKGASIKDELCIKGTDIDLTSRSAALIHQSCLVKNKDIRKFLDGIYAWFRYKGQRANGEKLGAPDAAPAALLFGRKRHDRKEWKYVFAMGRHGESFIERKDARLSVAQKDDSTSHLTLLRGIEKLADCVAVTLGPRGRNVLLDKGDYAAPQIVNDGVTIAKEIELEDQVENTGAQLIRQAASKTNDVAGDGTTTATILAHAMVKSGMKQLVGGANPVAIKAGMEKACAMVVSKIKEVATPVGDKDIEQIRQVGTISAGGDEEAGQMIADAMAKVGGSGVISLEESQTTETEVELTEGMTLDKGYLSPYLCLDAAKPDSRSWEATNSLILVTDQKISMAQKELIPILTLAKQMSKPLLIIADAIEKEVLATLIVNKLRGIVDCCAIQAPGYGENRKAILQDIALVTGATYITEELGRKLDTVEMADLGMGRRITVGKDSTTIVSDAPKDALEERCGQLRLQMEETKSSFQKEQLEKRLAKLVGGVALIKVGATTETELKDKKLRLEDAINATKAAVEEGIVPGGGTALCHLAKDLQTWAQANLVEDELKGAMIVADAMRAPMKKIADNAGQNGDLVAEKVSSVDDFNWGTAKHVLL</sequence>
<dbReference type="PANTHER" id="PTHR45633">
    <property type="entry name" value="60 KDA HEAT SHOCK PROTEIN, MITOCHONDRIAL"/>
    <property type="match status" value="1"/>
</dbReference>
<organism evidence="10 11">
    <name type="scientific">Polarella glacialis</name>
    <name type="common">Dinoflagellate</name>
    <dbReference type="NCBI Taxonomy" id="89957"/>
    <lineage>
        <taxon>Eukaryota</taxon>
        <taxon>Sar</taxon>
        <taxon>Alveolata</taxon>
        <taxon>Dinophyceae</taxon>
        <taxon>Suessiales</taxon>
        <taxon>Suessiaceae</taxon>
        <taxon>Polarella</taxon>
    </lineage>
</organism>
<dbReference type="InterPro" id="IPR002423">
    <property type="entry name" value="Cpn60/GroEL/TCP-1"/>
</dbReference>
<dbReference type="InterPro" id="IPR001844">
    <property type="entry name" value="Cpn60/GroEL"/>
</dbReference>
<evidence type="ECO:0000256" key="3">
    <source>
        <dbReference type="ARBA" id="ARBA00022741"/>
    </source>
</evidence>
<feature type="domain" description="Large ribosomal subunit protein uL6 alpha-beta" evidence="9">
    <location>
        <begin position="108"/>
        <end position="177"/>
    </location>
</feature>
<evidence type="ECO:0000256" key="2">
    <source>
        <dbReference type="ARBA" id="ARBA00009356"/>
    </source>
</evidence>